<dbReference type="InterPro" id="IPR001509">
    <property type="entry name" value="Epimerase_deHydtase"/>
</dbReference>
<dbReference type="RefSeq" id="WP_204502266.1">
    <property type="nucleotide sequence ID" value="NZ_JAFBDR010000040.1"/>
</dbReference>
<dbReference type="PANTHER" id="PTHR43000">
    <property type="entry name" value="DTDP-D-GLUCOSE 4,6-DEHYDRATASE-RELATED"/>
    <property type="match status" value="1"/>
</dbReference>
<feature type="domain" description="NAD-dependent epimerase/dehydratase" evidence="2">
    <location>
        <begin position="3"/>
        <end position="233"/>
    </location>
</feature>
<dbReference type="Pfam" id="PF01370">
    <property type="entry name" value="Epimerase"/>
    <property type="match status" value="1"/>
</dbReference>
<accession>A0ABS2N679</accession>
<keyword evidence="3" id="KW-0413">Isomerase</keyword>
<dbReference type="InterPro" id="IPR036291">
    <property type="entry name" value="NAD(P)-bd_dom_sf"/>
</dbReference>
<dbReference type="SUPFAM" id="SSF51735">
    <property type="entry name" value="NAD(P)-binding Rossmann-fold domains"/>
    <property type="match status" value="1"/>
</dbReference>
<evidence type="ECO:0000313" key="4">
    <source>
        <dbReference type="Proteomes" id="UP001296943"/>
    </source>
</evidence>
<sequence length="311" mass="34854">MKVLVTGGAGFIGSHVVEALHRAQYAVTIIDLSSDSHRYQAMNIPYYGIDINNKEKLEKAFELEKPDVVIHLAAQVDVKQSIIAPKDDAKTNILGTIYLLEAAKKFHVKKFIYASSAAVYGEPHYLAIDEEHPKQPLSFYGISKLTGEQYVQAFSTIHGLSYTILRYANVYGPGSSKKLNNDVINIFLSKMMNKQKPEVFGDGKQTRDFIYVKDIASATIAALYHGDNQTLNISTNHGTSINELIHSINSLLEDEVEPVYHPKREGDILDSYLDNGNAKEYLTWYPNSTLMDGLTETLSYMKQTHESNIDK</sequence>
<dbReference type="Gene3D" id="3.90.25.10">
    <property type="entry name" value="UDP-galactose 4-epimerase, domain 1"/>
    <property type="match status" value="1"/>
</dbReference>
<reference evidence="3 4" key="1">
    <citation type="submission" date="2021-01" db="EMBL/GenBank/DDBJ databases">
        <title>Genomic Encyclopedia of Type Strains, Phase IV (KMG-IV): sequencing the most valuable type-strain genomes for metagenomic binning, comparative biology and taxonomic classification.</title>
        <authorList>
            <person name="Goeker M."/>
        </authorList>
    </citation>
    <scope>NUCLEOTIDE SEQUENCE [LARGE SCALE GENOMIC DNA]</scope>
    <source>
        <strain evidence="3 4">DSM 23711</strain>
    </source>
</reference>
<protein>
    <submittedName>
        <fullName evidence="3">UDP-glucose 4-epimerase</fullName>
        <ecNumber evidence="3">5.1.3.2</ecNumber>
    </submittedName>
</protein>
<dbReference type="EMBL" id="JAFBDR010000040">
    <property type="protein sequence ID" value="MBM7573629.1"/>
    <property type="molecule type" value="Genomic_DNA"/>
</dbReference>
<evidence type="ECO:0000259" key="2">
    <source>
        <dbReference type="Pfam" id="PF01370"/>
    </source>
</evidence>
<dbReference type="Proteomes" id="UP001296943">
    <property type="component" value="Unassembled WGS sequence"/>
</dbReference>
<gene>
    <name evidence="3" type="ORF">JOC48_004196</name>
</gene>
<organism evidence="3 4">
    <name type="scientific">Aquibacillus albus</name>
    <dbReference type="NCBI Taxonomy" id="1168171"/>
    <lineage>
        <taxon>Bacteria</taxon>
        <taxon>Bacillati</taxon>
        <taxon>Bacillota</taxon>
        <taxon>Bacilli</taxon>
        <taxon>Bacillales</taxon>
        <taxon>Bacillaceae</taxon>
        <taxon>Aquibacillus</taxon>
    </lineage>
</organism>
<comment type="caution">
    <text evidence="3">The sequence shown here is derived from an EMBL/GenBank/DDBJ whole genome shotgun (WGS) entry which is preliminary data.</text>
</comment>
<dbReference type="Gene3D" id="3.40.50.720">
    <property type="entry name" value="NAD(P)-binding Rossmann-like Domain"/>
    <property type="match status" value="1"/>
</dbReference>
<comment type="similarity">
    <text evidence="1">Belongs to the NAD(P)-dependent epimerase/dehydratase family.</text>
</comment>
<proteinExistence type="inferred from homology"/>
<evidence type="ECO:0000313" key="3">
    <source>
        <dbReference type="EMBL" id="MBM7573629.1"/>
    </source>
</evidence>
<dbReference type="GO" id="GO:0003978">
    <property type="term" value="F:UDP-glucose 4-epimerase activity"/>
    <property type="evidence" value="ECO:0007669"/>
    <property type="project" value="UniProtKB-EC"/>
</dbReference>
<dbReference type="EC" id="5.1.3.2" evidence="3"/>
<evidence type="ECO:0000256" key="1">
    <source>
        <dbReference type="ARBA" id="ARBA00007637"/>
    </source>
</evidence>
<name>A0ABS2N679_9BACI</name>
<keyword evidence="4" id="KW-1185">Reference proteome</keyword>